<dbReference type="PANTHER" id="PTHR38340">
    <property type="entry name" value="S-LAYER PROTEIN"/>
    <property type="match status" value="1"/>
</dbReference>
<dbReference type="InterPro" id="IPR018511">
    <property type="entry name" value="Hemolysin-typ_Ca-bd_CS"/>
</dbReference>
<evidence type="ECO:0000256" key="3">
    <source>
        <dbReference type="SAM" id="MobiDB-lite"/>
    </source>
</evidence>
<dbReference type="InterPro" id="IPR050557">
    <property type="entry name" value="RTX_toxin/Mannuronan_C5-epim"/>
</dbReference>
<protein>
    <submittedName>
        <fullName evidence="4">Hemolysin-type calcium-binding repeat-containing protein</fullName>
    </submittedName>
</protein>
<dbReference type="Gene3D" id="2.150.10.10">
    <property type="entry name" value="Serralysin-like metalloprotease, C-terminal"/>
    <property type="match status" value="1"/>
</dbReference>
<dbReference type="GO" id="GO:0005509">
    <property type="term" value="F:calcium ion binding"/>
    <property type="evidence" value="ECO:0007669"/>
    <property type="project" value="InterPro"/>
</dbReference>
<evidence type="ECO:0000313" key="4">
    <source>
        <dbReference type="EMBL" id="SDH97843.1"/>
    </source>
</evidence>
<dbReference type="STRING" id="83767.SAMN05660652_02636"/>
<dbReference type="InterPro" id="IPR011049">
    <property type="entry name" value="Serralysin-like_metalloprot_C"/>
</dbReference>
<comment type="subcellular location">
    <subcellularLocation>
        <location evidence="1">Secreted</location>
    </subcellularLocation>
</comment>
<dbReference type="Proteomes" id="UP000198607">
    <property type="component" value="Unassembled WGS sequence"/>
</dbReference>
<name>A0A1G8GU45_9RHOO</name>
<proteinExistence type="predicted"/>
<evidence type="ECO:0000256" key="2">
    <source>
        <dbReference type="ARBA" id="ARBA00022525"/>
    </source>
</evidence>
<gene>
    <name evidence="4" type="ORF">SAMN05660652_02636</name>
</gene>
<keyword evidence="2" id="KW-0964">Secreted</keyword>
<evidence type="ECO:0000313" key="5">
    <source>
        <dbReference type="Proteomes" id="UP000198607"/>
    </source>
</evidence>
<dbReference type="AlphaFoldDB" id="A0A1G8GU45"/>
<dbReference type="SUPFAM" id="SSF51120">
    <property type="entry name" value="beta-Roll"/>
    <property type="match status" value="1"/>
</dbReference>
<feature type="region of interest" description="Disordered" evidence="3">
    <location>
        <begin position="163"/>
        <end position="200"/>
    </location>
</feature>
<dbReference type="PANTHER" id="PTHR38340:SF1">
    <property type="entry name" value="S-LAYER PROTEIN"/>
    <property type="match status" value="1"/>
</dbReference>
<dbReference type="PRINTS" id="PR00313">
    <property type="entry name" value="CABNDNGRPT"/>
</dbReference>
<sequence length="239" mass="25229">MEALLGESYEGVWCWGTKDPNPHGPAAAVLLAAFDKFANGITAQLMQQTWLNEFYDVIRYDWDETTHSVKGDLGGVLPLLAAKLEENRAAGKAQLGEFLKNLSQTNKLNELDTQAFEDVLGDMGDDIVTVADMARSGLVATRGNDNFIGGECNDVIAGWDGNDEIEGNGGNDGLQGEAGNDRLYGQGGDDTLEGGAGNDLLDGGAGNDTYLFGRSDGTDAISICAWIASVAGSRSAEKN</sequence>
<organism evidence="4 5">
    <name type="scientific">Propionivibrio dicarboxylicus</name>
    <dbReference type="NCBI Taxonomy" id="83767"/>
    <lineage>
        <taxon>Bacteria</taxon>
        <taxon>Pseudomonadati</taxon>
        <taxon>Pseudomonadota</taxon>
        <taxon>Betaproteobacteria</taxon>
        <taxon>Rhodocyclales</taxon>
        <taxon>Rhodocyclaceae</taxon>
        <taxon>Propionivibrio</taxon>
    </lineage>
</organism>
<dbReference type="PROSITE" id="PS00330">
    <property type="entry name" value="HEMOLYSIN_CALCIUM"/>
    <property type="match status" value="2"/>
</dbReference>
<evidence type="ECO:0000256" key="1">
    <source>
        <dbReference type="ARBA" id="ARBA00004613"/>
    </source>
</evidence>
<dbReference type="Pfam" id="PF00353">
    <property type="entry name" value="HemolysinCabind"/>
    <property type="match status" value="2"/>
</dbReference>
<dbReference type="EMBL" id="FNCY01000011">
    <property type="protein sequence ID" value="SDH97843.1"/>
    <property type="molecule type" value="Genomic_DNA"/>
</dbReference>
<dbReference type="InterPro" id="IPR001343">
    <property type="entry name" value="Hemolysn_Ca-bd"/>
</dbReference>
<reference evidence="4 5" key="1">
    <citation type="submission" date="2016-10" db="EMBL/GenBank/DDBJ databases">
        <authorList>
            <person name="de Groot N.N."/>
        </authorList>
    </citation>
    <scope>NUCLEOTIDE SEQUENCE [LARGE SCALE GENOMIC DNA]</scope>
    <source>
        <strain evidence="4 5">DSM 5885</strain>
    </source>
</reference>
<dbReference type="RefSeq" id="WP_091938372.1">
    <property type="nucleotide sequence ID" value="NZ_FNCY01000011.1"/>
</dbReference>
<dbReference type="GO" id="GO:0005576">
    <property type="term" value="C:extracellular region"/>
    <property type="evidence" value="ECO:0007669"/>
    <property type="project" value="UniProtKB-SubCell"/>
</dbReference>
<keyword evidence="5" id="KW-1185">Reference proteome</keyword>
<accession>A0A1G8GU45</accession>
<dbReference type="OrthoDB" id="1676884at2"/>